<name>I0KHN2_9BACT</name>
<dbReference type="HOGENOM" id="CLU_063851_0_0_10"/>
<dbReference type="InterPro" id="IPR038770">
    <property type="entry name" value="Na+/solute_symporter_sf"/>
</dbReference>
<feature type="transmembrane region" description="Helical" evidence="5">
    <location>
        <begin position="12"/>
        <end position="30"/>
    </location>
</feature>
<dbReference type="KEGG" id="fae:FAES_pFAES01145"/>
<geneLocation type="plasmid" evidence="6 7">
    <name>pFAES01</name>
</geneLocation>
<dbReference type="PANTHER" id="PTHR10361">
    <property type="entry name" value="SODIUM-BILE ACID COTRANSPORTER"/>
    <property type="match status" value="1"/>
</dbReference>
<feature type="transmembrane region" description="Helical" evidence="5">
    <location>
        <begin position="145"/>
        <end position="173"/>
    </location>
</feature>
<sequence length="344" mass="36886">MKAAFHLLHQHFFKLVIASYLLAALLPGPGTWLRDVQLGTVVIFGETTRLSLSLLLLSLLLLNAGLGIAVQDLYQLLRKPQALLAGLAANLLIPLAFAFTVSNTIGRLWHSPDEVQNVLVGLAIIASMPIAASSTAWTQKNNGNLVLSLGLILLSTTLSPILTPVGLNAIGLITTGDYSEDLHLLAQSGSSGFLLISVLLPTMLGVLLHSVLGAKRVSQVRPVLKDVNLLVLLTLNYSNAASVLPSVFKNPDWDLLLIIGIITTLLCLIAFATGWWLSRKLKTSPHDRSALMFGLGMNNNGTGLVLANLALGDHPLVLLPIISYNLVQHIVAGWVDSRLQKPVE</sequence>
<dbReference type="OrthoDB" id="185500at2"/>
<dbReference type="EMBL" id="HE796684">
    <property type="protein sequence ID" value="CCH03635.1"/>
    <property type="molecule type" value="Genomic_DNA"/>
</dbReference>
<feature type="transmembrane region" description="Helical" evidence="5">
    <location>
        <begin position="226"/>
        <end position="244"/>
    </location>
</feature>
<dbReference type="RefSeq" id="WP_015056815.1">
    <property type="nucleotide sequence ID" value="NC_019012.1"/>
</dbReference>
<accession>I0KHN2</accession>
<feature type="transmembrane region" description="Helical" evidence="5">
    <location>
        <begin position="82"/>
        <end position="106"/>
    </location>
</feature>
<reference evidence="6 7" key="1">
    <citation type="journal article" date="2012" name="J. Bacteriol.">
        <title>Genome Sequence of Fibrella aestuarina BUZ 2T, a Filamentous Marine Bacterium.</title>
        <authorList>
            <person name="Filippini M."/>
            <person name="Qi W."/>
            <person name="Blom J."/>
            <person name="Goesmann A."/>
            <person name="Smits T.H."/>
            <person name="Bagheri H.C."/>
        </authorList>
    </citation>
    <scope>NUCLEOTIDE SEQUENCE [LARGE SCALE GENOMIC DNA]</scope>
    <source>
        <strain evidence="7">BUZ 2T</strain>
        <plasmid evidence="6 7">pFAES01</plasmid>
    </source>
</reference>
<dbReference type="Proteomes" id="UP000011058">
    <property type="component" value="Plasmid pFAES01"/>
</dbReference>
<evidence type="ECO:0000256" key="3">
    <source>
        <dbReference type="ARBA" id="ARBA00022989"/>
    </source>
</evidence>
<keyword evidence="6" id="KW-0614">Plasmid</keyword>
<organism evidence="6 7">
    <name type="scientific">Fibrella aestuarina BUZ 2</name>
    <dbReference type="NCBI Taxonomy" id="1166018"/>
    <lineage>
        <taxon>Bacteria</taxon>
        <taxon>Pseudomonadati</taxon>
        <taxon>Bacteroidota</taxon>
        <taxon>Cytophagia</taxon>
        <taxon>Cytophagales</taxon>
        <taxon>Spirosomataceae</taxon>
        <taxon>Fibrella</taxon>
    </lineage>
</organism>
<keyword evidence="7" id="KW-1185">Reference proteome</keyword>
<comment type="subcellular location">
    <subcellularLocation>
        <location evidence="1">Membrane</location>
        <topology evidence="1">Multi-pass membrane protein</topology>
    </subcellularLocation>
</comment>
<evidence type="ECO:0000256" key="2">
    <source>
        <dbReference type="ARBA" id="ARBA00022692"/>
    </source>
</evidence>
<keyword evidence="3 5" id="KW-1133">Transmembrane helix</keyword>
<dbReference type="Gene3D" id="1.20.1530.20">
    <property type="match status" value="1"/>
</dbReference>
<proteinExistence type="predicted"/>
<protein>
    <recommendedName>
        <fullName evidence="8">Na+-dependent transporter</fullName>
    </recommendedName>
</protein>
<evidence type="ECO:0000256" key="1">
    <source>
        <dbReference type="ARBA" id="ARBA00004141"/>
    </source>
</evidence>
<dbReference type="PANTHER" id="PTHR10361:SF28">
    <property type="entry name" value="P3 PROTEIN-RELATED"/>
    <property type="match status" value="1"/>
</dbReference>
<keyword evidence="2 5" id="KW-0812">Transmembrane</keyword>
<evidence type="ECO:0000256" key="5">
    <source>
        <dbReference type="SAM" id="Phobius"/>
    </source>
</evidence>
<evidence type="ECO:0008006" key="8">
    <source>
        <dbReference type="Google" id="ProtNLM"/>
    </source>
</evidence>
<evidence type="ECO:0000313" key="7">
    <source>
        <dbReference type="Proteomes" id="UP000011058"/>
    </source>
</evidence>
<dbReference type="eggNOG" id="COG0385">
    <property type="taxonomic scope" value="Bacteria"/>
</dbReference>
<feature type="transmembrane region" description="Helical" evidence="5">
    <location>
        <begin position="50"/>
        <end position="70"/>
    </location>
</feature>
<evidence type="ECO:0000313" key="6">
    <source>
        <dbReference type="EMBL" id="CCH03635.1"/>
    </source>
</evidence>
<evidence type="ECO:0000256" key="4">
    <source>
        <dbReference type="ARBA" id="ARBA00023136"/>
    </source>
</evidence>
<feature type="transmembrane region" description="Helical" evidence="5">
    <location>
        <begin position="256"/>
        <end position="278"/>
    </location>
</feature>
<dbReference type="AlphaFoldDB" id="I0KHN2"/>
<keyword evidence="4 5" id="KW-0472">Membrane</keyword>
<dbReference type="Pfam" id="PF01758">
    <property type="entry name" value="SBF"/>
    <property type="match status" value="1"/>
</dbReference>
<gene>
    <name evidence="6" type="ORF">FAES_pFAES01145</name>
</gene>
<dbReference type="InterPro" id="IPR002657">
    <property type="entry name" value="BilAc:Na_symport/Acr3"/>
</dbReference>
<dbReference type="GO" id="GO:0016020">
    <property type="term" value="C:membrane"/>
    <property type="evidence" value="ECO:0007669"/>
    <property type="project" value="UniProtKB-SubCell"/>
</dbReference>
<feature type="transmembrane region" description="Helical" evidence="5">
    <location>
        <begin position="193"/>
        <end position="214"/>
    </location>
</feature>
<dbReference type="InterPro" id="IPR004710">
    <property type="entry name" value="Bilac:Na_transpt"/>
</dbReference>
<feature type="transmembrane region" description="Helical" evidence="5">
    <location>
        <begin position="118"/>
        <end position="138"/>
    </location>
</feature>